<proteinExistence type="predicted"/>
<organism evidence="1 2">
    <name type="scientific">Arabidopsis thaliana</name>
    <name type="common">Mouse-ear cress</name>
    <dbReference type="NCBI Taxonomy" id="3702"/>
    <lineage>
        <taxon>Eukaryota</taxon>
        <taxon>Viridiplantae</taxon>
        <taxon>Streptophyta</taxon>
        <taxon>Embryophyta</taxon>
        <taxon>Tracheophyta</taxon>
        <taxon>Spermatophyta</taxon>
        <taxon>Magnoliopsida</taxon>
        <taxon>eudicotyledons</taxon>
        <taxon>Gunneridae</taxon>
        <taxon>Pentapetalae</taxon>
        <taxon>rosids</taxon>
        <taxon>malvids</taxon>
        <taxon>Brassicales</taxon>
        <taxon>Brassicaceae</taxon>
        <taxon>Camelineae</taxon>
        <taxon>Arabidopsis</taxon>
    </lineage>
</organism>
<protein>
    <submittedName>
        <fullName evidence="1">(thale cress) hypothetical protein</fullName>
    </submittedName>
</protein>
<sequence>MVDPSPVSLATDLSSCGVSLFGYGCGFGEASIAAVFS</sequence>
<evidence type="ECO:0000313" key="2">
    <source>
        <dbReference type="Proteomes" id="UP000516314"/>
    </source>
</evidence>
<accession>A0A7G2ERP1</accession>
<name>A0A7G2ERP1_ARATH</name>
<dbReference type="AlphaFoldDB" id="A0A7G2ERP1"/>
<reference evidence="1 2" key="1">
    <citation type="submission" date="2020-09" db="EMBL/GenBank/DDBJ databases">
        <authorList>
            <person name="Ashkenazy H."/>
        </authorList>
    </citation>
    <scope>NUCLEOTIDE SEQUENCE [LARGE SCALE GENOMIC DNA]</scope>
    <source>
        <strain evidence="2">cv. Cdm-0</strain>
    </source>
</reference>
<dbReference type="EMBL" id="LR881468">
    <property type="protein sequence ID" value="CAD5325013.1"/>
    <property type="molecule type" value="Genomic_DNA"/>
</dbReference>
<gene>
    <name evidence="1" type="ORF">AT9943_LOCUS12875</name>
</gene>
<evidence type="ECO:0000313" key="1">
    <source>
        <dbReference type="EMBL" id="CAD5325013.1"/>
    </source>
</evidence>
<dbReference type="Proteomes" id="UP000516314">
    <property type="component" value="Chromosome 3"/>
</dbReference>